<feature type="compositionally biased region" description="Low complexity" evidence="1">
    <location>
        <begin position="663"/>
        <end position="674"/>
    </location>
</feature>
<comment type="caution">
    <text evidence="2">The sequence shown here is derived from an EMBL/GenBank/DDBJ whole genome shotgun (WGS) entry which is preliminary data.</text>
</comment>
<feature type="region of interest" description="Disordered" evidence="1">
    <location>
        <begin position="811"/>
        <end position="843"/>
    </location>
</feature>
<feature type="compositionally biased region" description="Basic and acidic residues" evidence="1">
    <location>
        <begin position="274"/>
        <end position="305"/>
    </location>
</feature>
<feature type="compositionally biased region" description="Low complexity" evidence="1">
    <location>
        <begin position="441"/>
        <end position="454"/>
    </location>
</feature>
<accession>A0A388KDX8</accession>
<feature type="compositionally biased region" description="Basic and acidic residues" evidence="1">
    <location>
        <begin position="927"/>
        <end position="954"/>
    </location>
</feature>
<feature type="compositionally biased region" description="Basic and acidic residues" evidence="1">
    <location>
        <begin position="34"/>
        <end position="45"/>
    </location>
</feature>
<feature type="region of interest" description="Disordered" evidence="1">
    <location>
        <begin position="1"/>
        <end position="90"/>
    </location>
</feature>
<feature type="compositionally biased region" description="Basic and acidic residues" evidence="1">
    <location>
        <begin position="894"/>
        <end position="907"/>
    </location>
</feature>
<dbReference type="Proteomes" id="UP000265515">
    <property type="component" value="Unassembled WGS sequence"/>
</dbReference>
<feature type="compositionally biased region" description="Polar residues" evidence="1">
    <location>
        <begin position="590"/>
        <end position="601"/>
    </location>
</feature>
<feature type="compositionally biased region" description="Low complexity" evidence="1">
    <location>
        <begin position="697"/>
        <end position="707"/>
    </location>
</feature>
<feature type="compositionally biased region" description="Low complexity" evidence="1">
    <location>
        <begin position="566"/>
        <end position="580"/>
    </location>
</feature>
<feature type="region of interest" description="Disordered" evidence="1">
    <location>
        <begin position="537"/>
        <end position="638"/>
    </location>
</feature>
<gene>
    <name evidence="2" type="ORF">CBR_g2767</name>
</gene>
<sequence length="1029" mass="107695">MEGEDASRASLPLNSDRGGNNAGAQGDLQSPGKESGEKGVAKEVMESTESDDCVTILAGGVGGGQANDKAVSLEEGVVESETKDRTPKVLTEVGEQVVDSGQQDLPVLSTSSVKPIEADAGDAAGESQPVLPLDESKDESNVSNIILNEGGHREDVGHEGADVTLQDVRDGTGHAATSPGDPYSPAPENRDVSAESKESSTSGPKAVTQVPHRTSEAPAPVPDGVEPQPILVEKQGPLVATSDVSADESVDKKSAPAQESSMVETGLASPMEQKLAEVSEDNVQKDENEEKVAEASEEKEQKDDSQGADCSEENKLGEGVEEKIEQHDIEGEKSPGDPEESGSTARDDHFMQAEGLLVSEVVTVSETNEKNTSVQDAAQKKGEAAEASVAEEKKENAVEVDDVHQAKEAREVLGAAADEELPVSSVIPTSNEGDDSKEGESVTTSAAVSSVAEADSGLAPPTIAPNNRTENVGSKDGDVVCSASVAVQVAHKAEEDAAEQGSRAAPGDIPGSPVLYRNVVVETCSTPKVGEIVTLIEKKAEETSKPQPIPAGKRPKSDDPKKKSSNSKSSSQAESEASYSDTTGDDRSLNPPSGQEATSVASMKVEEGTQPGVDGCESLGSEEKAALSVQTPKSTEEEVTAVLDKGVVNTRPGGNEAALSCEAAAGSGVASSLGEVPASDNPAESADALKSTEQKGAETTPCTATEAPAEENIKTSSRDEFTEKAEGKSPTKRKKLVGRLNLHLPHLPNLLPFMQRHSKQKSQQLQPTDGAAGGVVPASGPLASEEQPARVGYKRRSMSLPSKFYSFAEGLRGHNRRNSDSRIVVESPSPSPPPHKKAASQRSFAKIFHRRSQSEASTPRSGLFSGWKTSAFSAFSKLRSRSRSRDVSSMSDIDATKEGSKLSHDGRSLASTVETNEAVPDTGNKQENGHAETMAADHKSGSEGKVSADTDKDVAVVGQRRLSDDEALKSKSEPVVSGVASENVPAECLEKQTRSLPAGGEGITMNLSPGLPNNKSRSFLCYRRPRVHN</sequence>
<feature type="region of interest" description="Disordered" evidence="1">
    <location>
        <begin position="115"/>
        <end position="354"/>
    </location>
</feature>
<dbReference type="EMBL" id="BFEA01000097">
    <property type="protein sequence ID" value="GBG68216.1"/>
    <property type="molecule type" value="Genomic_DNA"/>
</dbReference>
<feature type="compositionally biased region" description="Basic and acidic residues" evidence="1">
    <location>
        <begin position="961"/>
        <end position="972"/>
    </location>
</feature>
<protein>
    <submittedName>
        <fullName evidence="2">Uncharacterized protein</fullName>
    </submittedName>
</protein>
<dbReference type="Gramene" id="GBG68216">
    <property type="protein sequence ID" value="GBG68216"/>
    <property type="gene ID" value="CBR_g2767"/>
</dbReference>
<dbReference type="AlphaFoldDB" id="A0A388KDX8"/>
<feature type="compositionally biased region" description="Low complexity" evidence="1">
    <location>
        <begin position="740"/>
        <end position="752"/>
    </location>
</feature>
<organism evidence="2 3">
    <name type="scientific">Chara braunii</name>
    <name type="common">Braun's stonewort</name>
    <dbReference type="NCBI Taxonomy" id="69332"/>
    <lineage>
        <taxon>Eukaryota</taxon>
        <taxon>Viridiplantae</taxon>
        <taxon>Streptophyta</taxon>
        <taxon>Charophyceae</taxon>
        <taxon>Charales</taxon>
        <taxon>Characeae</taxon>
        <taxon>Chara</taxon>
    </lineage>
</organism>
<feature type="region of interest" description="Disordered" evidence="1">
    <location>
        <begin position="878"/>
        <end position="982"/>
    </location>
</feature>
<name>A0A388KDX8_CHABU</name>
<feature type="region of interest" description="Disordered" evidence="1">
    <location>
        <begin position="366"/>
        <end position="476"/>
    </location>
</feature>
<feature type="compositionally biased region" description="Basic and acidic residues" evidence="1">
    <location>
        <begin position="378"/>
        <end position="411"/>
    </location>
</feature>
<keyword evidence="3" id="KW-1185">Reference proteome</keyword>
<reference evidence="2 3" key="1">
    <citation type="journal article" date="2018" name="Cell">
        <title>The Chara Genome: Secondary Complexity and Implications for Plant Terrestrialization.</title>
        <authorList>
            <person name="Nishiyama T."/>
            <person name="Sakayama H."/>
            <person name="Vries J.D."/>
            <person name="Buschmann H."/>
            <person name="Saint-Marcoux D."/>
            <person name="Ullrich K.K."/>
            <person name="Haas F.B."/>
            <person name="Vanderstraeten L."/>
            <person name="Becker D."/>
            <person name="Lang D."/>
            <person name="Vosolsobe S."/>
            <person name="Rombauts S."/>
            <person name="Wilhelmsson P.K.I."/>
            <person name="Janitza P."/>
            <person name="Kern R."/>
            <person name="Heyl A."/>
            <person name="Rumpler F."/>
            <person name="Villalobos L.I.A.C."/>
            <person name="Clay J.M."/>
            <person name="Skokan R."/>
            <person name="Toyoda A."/>
            <person name="Suzuki Y."/>
            <person name="Kagoshima H."/>
            <person name="Schijlen E."/>
            <person name="Tajeshwar N."/>
            <person name="Catarino B."/>
            <person name="Hetherington A.J."/>
            <person name="Saltykova A."/>
            <person name="Bonnot C."/>
            <person name="Breuninger H."/>
            <person name="Symeonidi A."/>
            <person name="Radhakrishnan G.V."/>
            <person name="Van Nieuwerburgh F."/>
            <person name="Deforce D."/>
            <person name="Chang C."/>
            <person name="Karol K.G."/>
            <person name="Hedrich R."/>
            <person name="Ulvskov P."/>
            <person name="Glockner G."/>
            <person name="Delwiche C.F."/>
            <person name="Petrasek J."/>
            <person name="Van de Peer Y."/>
            <person name="Friml J."/>
            <person name="Beilby M."/>
            <person name="Dolan L."/>
            <person name="Kohara Y."/>
            <person name="Sugano S."/>
            <person name="Fujiyama A."/>
            <person name="Delaux P.-M."/>
            <person name="Quint M."/>
            <person name="TheiBen G."/>
            <person name="Hagemann M."/>
            <person name="Harholt J."/>
            <person name="Dunand C."/>
            <person name="Zachgo S."/>
            <person name="Langdale J."/>
            <person name="Maumus F."/>
            <person name="Straeten D.V.D."/>
            <person name="Gould S.B."/>
            <person name="Rensing S.A."/>
        </authorList>
    </citation>
    <scope>NUCLEOTIDE SEQUENCE [LARGE SCALE GENOMIC DNA]</scope>
    <source>
        <strain evidence="2 3">S276</strain>
    </source>
</reference>
<evidence type="ECO:0000313" key="3">
    <source>
        <dbReference type="Proteomes" id="UP000265515"/>
    </source>
</evidence>
<feature type="compositionally biased region" description="Basic and acidic residues" evidence="1">
    <location>
        <begin position="711"/>
        <end position="729"/>
    </location>
</feature>
<proteinExistence type="predicted"/>
<evidence type="ECO:0000313" key="2">
    <source>
        <dbReference type="EMBL" id="GBG68216.1"/>
    </source>
</evidence>
<evidence type="ECO:0000256" key="1">
    <source>
        <dbReference type="SAM" id="MobiDB-lite"/>
    </source>
</evidence>
<feature type="compositionally biased region" description="Basic and acidic residues" evidence="1">
    <location>
        <begin position="188"/>
        <end position="198"/>
    </location>
</feature>
<feature type="compositionally biased region" description="Basic and acidic residues" evidence="1">
    <location>
        <begin position="150"/>
        <end position="172"/>
    </location>
</feature>
<feature type="region of interest" description="Disordered" evidence="1">
    <location>
        <begin position="663"/>
        <end position="793"/>
    </location>
</feature>
<feature type="region of interest" description="Disordered" evidence="1">
    <location>
        <begin position="491"/>
        <end position="513"/>
    </location>
</feature>
<feature type="compositionally biased region" description="Low complexity" evidence="1">
    <location>
        <begin position="774"/>
        <end position="783"/>
    </location>
</feature>
<feature type="compositionally biased region" description="Basic and acidic residues" evidence="1">
    <location>
        <begin position="312"/>
        <end position="336"/>
    </location>
</feature>